<dbReference type="InterPro" id="IPR001810">
    <property type="entry name" value="F-box_dom"/>
</dbReference>
<evidence type="ECO:0000313" key="3">
    <source>
        <dbReference type="Proteomes" id="UP000637239"/>
    </source>
</evidence>
<reference evidence="2" key="1">
    <citation type="submission" date="2021-01" db="EMBL/GenBank/DDBJ databases">
        <authorList>
            <consortium name="Aspergillus chevalieri M1 genome sequencing consortium"/>
            <person name="Kazuki M."/>
            <person name="Futagami T."/>
        </authorList>
    </citation>
    <scope>NUCLEOTIDE SEQUENCE</scope>
    <source>
        <strain evidence="2">M1</strain>
    </source>
</reference>
<evidence type="ECO:0000313" key="2">
    <source>
        <dbReference type="EMBL" id="BCR87044.1"/>
    </source>
</evidence>
<gene>
    <name evidence="2" type="ORF">ACHE_31031S</name>
</gene>
<feature type="domain" description="F-box" evidence="1">
    <location>
        <begin position="1"/>
        <end position="47"/>
    </location>
</feature>
<dbReference type="AlphaFoldDB" id="A0A7R7VM32"/>
<proteinExistence type="predicted"/>
<name>A0A7R7VM32_ASPCH</name>
<dbReference type="EMBL" id="AP024418">
    <property type="protein sequence ID" value="BCR87044.1"/>
    <property type="molecule type" value="Genomic_DNA"/>
</dbReference>
<dbReference type="RefSeq" id="XP_043135566.1">
    <property type="nucleotide sequence ID" value="XM_043277714.1"/>
</dbReference>
<dbReference type="GeneID" id="66981403"/>
<sequence>MLLELPPELLLLVLKNTSTPAYLQATAACRALYEVATSCHSLVLHHVYQTPGVVTGVDSLETKELFQLLIKRSFRQLYGAEFRASCKAYSFESQEIDVQASSLAPSGDTNLALVVKGQPDVFLFHAEYEGSISPRARLKVPEQYEQQLGVMEVLKTTVCGERDVYVLCRFTPNIDEHGPDANHPFVQQALQSSHNGTVVLFHFEIQSSDHHIRTCYLPDHSEYEALAIAVADRDTFAISWQHPRDDHDFEVVLYNVTDEVSDKDTNIIEISYDSSSLIDESGQRPVGGPVIDLSFNDRSSQLLYYHRAQTLYGSYQHLTTFDLHRNTSRVRFSNSLSLLFSISIPFFGTHRTTSHDGNPACNWRYLSFGIAKHREENWTVACLLKSEAFCRSYNCGHVLNLERGRRLQGWTIVGHFCGYQVPTSSLGGIIAASTRGTRIAMANWNTIYVWALEPNALIGENSDDFYRPSSRSENTGAVELHPIVLPLEAVCFKLRFLENEDELLALTDRGVVRWNISPLAKGEKTIYHWPYYNGSLA</sequence>
<protein>
    <recommendedName>
        <fullName evidence="1">F-box domain-containing protein</fullName>
    </recommendedName>
</protein>
<organism evidence="2 3">
    <name type="scientific">Aspergillus chevalieri</name>
    <name type="common">Eurotium chevalieri</name>
    <dbReference type="NCBI Taxonomy" id="182096"/>
    <lineage>
        <taxon>Eukaryota</taxon>
        <taxon>Fungi</taxon>
        <taxon>Dikarya</taxon>
        <taxon>Ascomycota</taxon>
        <taxon>Pezizomycotina</taxon>
        <taxon>Eurotiomycetes</taxon>
        <taxon>Eurotiomycetidae</taxon>
        <taxon>Eurotiales</taxon>
        <taxon>Aspergillaceae</taxon>
        <taxon>Aspergillus</taxon>
        <taxon>Aspergillus subgen. Aspergillus</taxon>
    </lineage>
</organism>
<dbReference type="Proteomes" id="UP000637239">
    <property type="component" value="Chromosome 3"/>
</dbReference>
<accession>A0A7R7VM32</accession>
<reference evidence="2" key="2">
    <citation type="submission" date="2021-02" db="EMBL/GenBank/DDBJ databases">
        <title>Aspergillus chevalieri M1 genome sequence.</title>
        <authorList>
            <person name="Kadooka C."/>
            <person name="Mori K."/>
            <person name="Futagami T."/>
        </authorList>
    </citation>
    <scope>NUCLEOTIDE SEQUENCE</scope>
    <source>
        <strain evidence="2">M1</strain>
    </source>
</reference>
<dbReference type="KEGG" id="ache:ACHE_31031S"/>
<dbReference type="PROSITE" id="PS50181">
    <property type="entry name" value="FBOX"/>
    <property type="match status" value="1"/>
</dbReference>
<evidence type="ECO:0000259" key="1">
    <source>
        <dbReference type="PROSITE" id="PS50181"/>
    </source>
</evidence>
<keyword evidence="3" id="KW-1185">Reference proteome</keyword>